<organism evidence="1 2">
    <name type="scientific">Streptomyces chitinivorans</name>
    <dbReference type="NCBI Taxonomy" id="1257027"/>
    <lineage>
        <taxon>Bacteria</taxon>
        <taxon>Bacillati</taxon>
        <taxon>Actinomycetota</taxon>
        <taxon>Actinomycetes</taxon>
        <taxon>Kitasatosporales</taxon>
        <taxon>Streptomycetaceae</taxon>
        <taxon>Streptomyces</taxon>
    </lineage>
</organism>
<evidence type="ECO:0000313" key="2">
    <source>
        <dbReference type="Proteomes" id="UP001607069"/>
    </source>
</evidence>
<dbReference type="InterPro" id="IPR027417">
    <property type="entry name" value="P-loop_NTPase"/>
</dbReference>
<keyword evidence="1" id="KW-0547">Nucleotide-binding</keyword>
<proteinExistence type="predicted"/>
<keyword evidence="2" id="KW-1185">Reference proteome</keyword>
<accession>A0ABW7HLJ6</accession>
<evidence type="ECO:0000313" key="1">
    <source>
        <dbReference type="EMBL" id="MFH0246740.1"/>
    </source>
</evidence>
<dbReference type="RefSeq" id="WP_279948918.1">
    <property type="nucleotide sequence ID" value="NZ_BAABEN010000015.1"/>
</dbReference>
<name>A0ABW7HLJ6_9ACTN</name>
<gene>
    <name evidence="1" type="ORF">ACG5V6_00680</name>
</gene>
<comment type="caution">
    <text evidence="1">The sequence shown here is derived from an EMBL/GenBank/DDBJ whole genome shotgun (WGS) entry which is preliminary data.</text>
</comment>
<sequence length="494" mass="54097">MQRCTVDKPAEMFDRDFEWAELTRFVTLPGPRATLGVVSGRRRQGKTFLLDAVTRASGGFMFTATETTEADALRQFGEALARYRGQPTPFRFAHWDEAVTELMRIADGGGPTVAVIDEFPFLAKASPALPSIIQRALDPAAQHTNTPVRLLLCGSALSFMGGLLAGDAPLRGRAGLELIVPTLDFRLAGEFWEITDPRTALLTHAIVGGTPAYRREFTQGDAPTGPEDFDAWVARAVLNPARPLFREARYLLAEEPELHDTALYHSVLAAIAAGNTSRGGIADYLGRKSTDLAHPLSVLHDVGMITHEADAFRRNRSAYRIAEPLIAFYHAVMRPAWGDLERPGRAPAVWRRAQSTFRSKVVGPHFEQVCREWARWHAAPATHGGQVTRVAAGTVNDPAAKTGHEVDVAVHGETDSGREALLAIGEAKWNDVMGVGHLERLRQIRALLVARGTAHDTTRLQCYSGAGFTGELRRLAEDDPTVQLIDPVRLYHGD</sequence>
<dbReference type="EMBL" id="JBIHMK010000001">
    <property type="protein sequence ID" value="MFH0246740.1"/>
    <property type="molecule type" value="Genomic_DNA"/>
</dbReference>
<keyword evidence="1" id="KW-0067">ATP-binding</keyword>
<dbReference type="GO" id="GO:0005524">
    <property type="term" value="F:ATP binding"/>
    <property type="evidence" value="ECO:0007669"/>
    <property type="project" value="UniProtKB-KW"/>
</dbReference>
<dbReference type="Gene3D" id="3.40.50.300">
    <property type="entry name" value="P-loop containing nucleotide triphosphate hydrolases"/>
    <property type="match status" value="1"/>
</dbReference>
<dbReference type="PANTHER" id="PTHR34704">
    <property type="entry name" value="ATPASE"/>
    <property type="match status" value="1"/>
</dbReference>
<protein>
    <submittedName>
        <fullName evidence="1">ATP-binding protein</fullName>
    </submittedName>
</protein>
<dbReference type="SUPFAM" id="SSF52540">
    <property type="entry name" value="P-loop containing nucleoside triphosphate hydrolases"/>
    <property type="match status" value="1"/>
</dbReference>
<dbReference type="Proteomes" id="UP001607069">
    <property type="component" value="Unassembled WGS sequence"/>
</dbReference>
<reference evidence="1 2" key="1">
    <citation type="submission" date="2024-10" db="EMBL/GenBank/DDBJ databases">
        <authorList>
            <person name="Cho J.-C."/>
        </authorList>
    </citation>
    <scope>NUCLEOTIDE SEQUENCE [LARGE SCALE GENOMIC DNA]</scope>
    <source>
        <strain evidence="1 2">KCTC29696</strain>
    </source>
</reference>
<dbReference type="PANTHER" id="PTHR34704:SF1">
    <property type="entry name" value="ATPASE"/>
    <property type="match status" value="1"/>
</dbReference>